<evidence type="ECO:0008006" key="3">
    <source>
        <dbReference type="Google" id="ProtNLM"/>
    </source>
</evidence>
<comment type="caution">
    <text evidence="1">The sequence shown here is derived from an EMBL/GenBank/DDBJ whole genome shotgun (WGS) entry which is preliminary data.</text>
</comment>
<feature type="non-terminal residue" evidence="1">
    <location>
        <position position="196"/>
    </location>
</feature>
<name>A0A371IIH2_MUCPR</name>
<evidence type="ECO:0000313" key="2">
    <source>
        <dbReference type="Proteomes" id="UP000257109"/>
    </source>
</evidence>
<dbReference type="Proteomes" id="UP000257109">
    <property type="component" value="Unassembled WGS sequence"/>
</dbReference>
<gene>
    <name evidence="1" type="ORF">CR513_00044</name>
</gene>
<protein>
    <recommendedName>
        <fullName evidence="3">CCHC-type domain-containing protein</fullName>
    </recommendedName>
</protein>
<dbReference type="EMBL" id="QJKJ01000008">
    <property type="protein sequence ID" value="RDY14823.1"/>
    <property type="molecule type" value="Genomic_DNA"/>
</dbReference>
<accession>A0A371IIH2</accession>
<reference evidence="1" key="1">
    <citation type="submission" date="2018-05" db="EMBL/GenBank/DDBJ databases">
        <title>Draft genome of Mucuna pruriens seed.</title>
        <authorList>
            <person name="Nnadi N.E."/>
            <person name="Vos R."/>
            <person name="Hasami M.H."/>
            <person name="Devisetty U.K."/>
            <person name="Aguiy J.C."/>
        </authorList>
    </citation>
    <scope>NUCLEOTIDE SEQUENCE [LARGE SCALE GENOMIC DNA]</scope>
    <source>
        <strain evidence="1">JCA_2017</strain>
    </source>
</reference>
<proteinExistence type="predicted"/>
<evidence type="ECO:0000313" key="1">
    <source>
        <dbReference type="EMBL" id="RDY14823.1"/>
    </source>
</evidence>
<keyword evidence="2" id="KW-1185">Reference proteome</keyword>
<feature type="non-terminal residue" evidence="1">
    <location>
        <position position="1"/>
    </location>
</feature>
<sequence length="196" mass="23713">MIDNETIDLIFGIFQTIINTRKSLRKTYDYYDHITKILKSLHKRWRPQVTTLRAFKDLKKLPMEELSGTLKVHKMELNEDEGQRNHVETHQKKIIEDQWKHMRELRWKTNLRKLTKEKKDKMQVVRCECKKLGHFKSKCPNLEKEEEKEKKPFIKKKKNLMATWEDLDLSFSKDEDEEANICLMANTTFEEEDDEK</sequence>
<organism evidence="1 2">
    <name type="scientific">Mucuna pruriens</name>
    <name type="common">Velvet bean</name>
    <name type="synonym">Dolichos pruriens</name>
    <dbReference type="NCBI Taxonomy" id="157652"/>
    <lineage>
        <taxon>Eukaryota</taxon>
        <taxon>Viridiplantae</taxon>
        <taxon>Streptophyta</taxon>
        <taxon>Embryophyta</taxon>
        <taxon>Tracheophyta</taxon>
        <taxon>Spermatophyta</taxon>
        <taxon>Magnoliopsida</taxon>
        <taxon>eudicotyledons</taxon>
        <taxon>Gunneridae</taxon>
        <taxon>Pentapetalae</taxon>
        <taxon>rosids</taxon>
        <taxon>fabids</taxon>
        <taxon>Fabales</taxon>
        <taxon>Fabaceae</taxon>
        <taxon>Papilionoideae</taxon>
        <taxon>50 kb inversion clade</taxon>
        <taxon>NPAAA clade</taxon>
        <taxon>indigoferoid/millettioid clade</taxon>
        <taxon>Phaseoleae</taxon>
        <taxon>Mucuna</taxon>
    </lineage>
</organism>
<dbReference type="AlphaFoldDB" id="A0A371IIH2"/>